<keyword evidence="4" id="KW-1133">Transmembrane helix</keyword>
<evidence type="ECO:0000256" key="4">
    <source>
        <dbReference type="ARBA" id="ARBA00022989"/>
    </source>
</evidence>
<dbReference type="SUPFAM" id="SSF69593">
    <property type="entry name" value="Glycerol-3-phosphate (1)-acyltransferase"/>
    <property type="match status" value="1"/>
</dbReference>
<reference evidence="10" key="1">
    <citation type="submission" date="2016-10" db="EMBL/GenBank/DDBJ databases">
        <title>Sequence of Gallionella enrichment culture.</title>
        <authorList>
            <person name="Poehlein A."/>
            <person name="Muehling M."/>
            <person name="Daniel R."/>
        </authorList>
    </citation>
    <scope>NUCLEOTIDE SEQUENCE</scope>
</reference>
<evidence type="ECO:0000256" key="5">
    <source>
        <dbReference type="ARBA" id="ARBA00023098"/>
    </source>
</evidence>
<evidence type="ECO:0000256" key="8">
    <source>
        <dbReference type="SAM" id="MobiDB-lite"/>
    </source>
</evidence>
<dbReference type="EMBL" id="MLJW01000646">
    <property type="protein sequence ID" value="OIQ84098.1"/>
    <property type="molecule type" value="Genomic_DNA"/>
</dbReference>
<evidence type="ECO:0000256" key="6">
    <source>
        <dbReference type="ARBA" id="ARBA00023136"/>
    </source>
</evidence>
<keyword evidence="2 10" id="KW-0808">Transferase</keyword>
<dbReference type="EC" id="2.3.1.51" evidence="10"/>
<organism evidence="10">
    <name type="scientific">mine drainage metagenome</name>
    <dbReference type="NCBI Taxonomy" id="410659"/>
    <lineage>
        <taxon>unclassified sequences</taxon>
        <taxon>metagenomes</taxon>
        <taxon>ecological metagenomes</taxon>
    </lineage>
</organism>
<keyword evidence="3" id="KW-0812">Transmembrane</keyword>
<protein>
    <submittedName>
        <fullName evidence="10">1-acyl-sn-glycerol-3-phosphate acyltransferase</fullName>
        <ecNumber evidence="10">2.3.1.-</ecNumber>
        <ecNumber evidence="10">2.3.1.51</ecNumber>
    </submittedName>
</protein>
<accession>A0A1J5QLA4</accession>
<dbReference type="Pfam" id="PF01553">
    <property type="entry name" value="Acyltransferase"/>
    <property type="match status" value="1"/>
</dbReference>
<evidence type="ECO:0000256" key="1">
    <source>
        <dbReference type="ARBA" id="ARBA00004370"/>
    </source>
</evidence>
<keyword evidence="7 10" id="KW-0012">Acyltransferase</keyword>
<keyword evidence="6" id="KW-0472">Membrane</keyword>
<sequence length="283" mass="31251">MKNPVAQPDPIPKAALNNPAAHPLISSLRLLRLLLHVSQGVLTAAILLPRLSHAQRQQRIQRWSAKTIAILNVRVAVYGQLPPATRHSMLFIANHISWIDIWAILQVQPVSFVAKSEVRNWPVIGWLAQKTGTLFIERTRRQDTGRAASSMEQELRAGKCLCLFPEGTTTNGTELRPFKTGLLQSAINAEVMVSPIAIRYPNPDGSTNTVIAYYGDVTMMQSLHAILRQREIMVELHFLPPVPALGQERRQLSSQARDAISSLLHLPEHKAPETPAGLPAAAP</sequence>
<dbReference type="GO" id="GO:0003841">
    <property type="term" value="F:1-acylglycerol-3-phosphate O-acyltransferase activity"/>
    <property type="evidence" value="ECO:0007669"/>
    <property type="project" value="UniProtKB-EC"/>
</dbReference>
<dbReference type="GO" id="GO:0016020">
    <property type="term" value="C:membrane"/>
    <property type="evidence" value="ECO:0007669"/>
    <property type="project" value="UniProtKB-SubCell"/>
</dbReference>
<feature type="domain" description="Phospholipid/glycerol acyltransferase" evidence="9">
    <location>
        <begin position="89"/>
        <end position="201"/>
    </location>
</feature>
<evidence type="ECO:0000256" key="7">
    <source>
        <dbReference type="ARBA" id="ARBA00023315"/>
    </source>
</evidence>
<dbReference type="InterPro" id="IPR002123">
    <property type="entry name" value="Plipid/glycerol_acylTrfase"/>
</dbReference>
<keyword evidence="5" id="KW-0443">Lipid metabolism</keyword>
<dbReference type="SMART" id="SM00563">
    <property type="entry name" value="PlsC"/>
    <property type="match status" value="1"/>
</dbReference>
<dbReference type="GO" id="GO:0006629">
    <property type="term" value="P:lipid metabolic process"/>
    <property type="evidence" value="ECO:0007669"/>
    <property type="project" value="UniProtKB-KW"/>
</dbReference>
<gene>
    <name evidence="10" type="primary">plsC_17</name>
    <name evidence="10" type="ORF">GALL_340940</name>
</gene>
<evidence type="ECO:0000259" key="9">
    <source>
        <dbReference type="SMART" id="SM00563"/>
    </source>
</evidence>
<comment type="subcellular location">
    <subcellularLocation>
        <location evidence="1">Membrane</location>
    </subcellularLocation>
</comment>
<evidence type="ECO:0000256" key="3">
    <source>
        <dbReference type="ARBA" id="ARBA00022692"/>
    </source>
</evidence>
<evidence type="ECO:0000313" key="10">
    <source>
        <dbReference type="EMBL" id="OIQ84098.1"/>
    </source>
</evidence>
<dbReference type="PANTHER" id="PTHR23063:SF52">
    <property type="entry name" value="LYSOPHOSPHATIDYLCHOLINE ACYLTRANSFERASE"/>
    <property type="match status" value="1"/>
</dbReference>
<name>A0A1J5QLA4_9ZZZZ</name>
<dbReference type="EC" id="2.3.1.-" evidence="10"/>
<feature type="region of interest" description="Disordered" evidence="8">
    <location>
        <begin position="264"/>
        <end position="283"/>
    </location>
</feature>
<dbReference type="CDD" id="cd07989">
    <property type="entry name" value="LPLAT_AGPAT-like"/>
    <property type="match status" value="1"/>
</dbReference>
<dbReference type="PANTHER" id="PTHR23063">
    <property type="entry name" value="PHOSPHOLIPID ACYLTRANSFERASE"/>
    <property type="match status" value="1"/>
</dbReference>
<proteinExistence type="predicted"/>
<comment type="caution">
    <text evidence="10">The sequence shown here is derived from an EMBL/GenBank/DDBJ whole genome shotgun (WGS) entry which is preliminary data.</text>
</comment>
<dbReference type="AlphaFoldDB" id="A0A1J5QLA4"/>
<evidence type="ECO:0000256" key="2">
    <source>
        <dbReference type="ARBA" id="ARBA00022679"/>
    </source>
</evidence>